<dbReference type="EMBL" id="SZZH01000001">
    <property type="protein sequence ID" value="TKV61310.1"/>
    <property type="molecule type" value="Genomic_DNA"/>
</dbReference>
<evidence type="ECO:0000313" key="2">
    <source>
        <dbReference type="Proteomes" id="UP000306985"/>
    </source>
</evidence>
<dbReference type="RefSeq" id="WP_137448614.1">
    <property type="nucleotide sequence ID" value="NZ_SZZH01000001.1"/>
</dbReference>
<comment type="caution">
    <text evidence="1">The sequence shown here is derived from an EMBL/GenBank/DDBJ whole genome shotgun (WGS) entry which is preliminary data.</text>
</comment>
<dbReference type="OrthoDB" id="5184982at2"/>
<reference evidence="1 2" key="1">
    <citation type="submission" date="2019-05" db="EMBL/GenBank/DDBJ databases">
        <title>Nakamurella sp. N5BH11, whole genome shotgun sequence.</title>
        <authorList>
            <person name="Tuo L."/>
        </authorList>
    </citation>
    <scope>NUCLEOTIDE SEQUENCE [LARGE SCALE GENOMIC DNA]</scope>
    <source>
        <strain evidence="1 2">N5BH11</strain>
    </source>
</reference>
<accession>A0A4U6QL92</accession>
<name>A0A4U6QL92_9ACTN</name>
<organism evidence="1 2">
    <name type="scientific">Nakamurella flava</name>
    <dbReference type="NCBI Taxonomy" id="2576308"/>
    <lineage>
        <taxon>Bacteria</taxon>
        <taxon>Bacillati</taxon>
        <taxon>Actinomycetota</taxon>
        <taxon>Actinomycetes</taxon>
        <taxon>Nakamurellales</taxon>
        <taxon>Nakamurellaceae</taxon>
        <taxon>Nakamurella</taxon>
    </lineage>
</organism>
<sequence>MVVSTDLPSSPAACDIRDPGPPSAQTLVLWVDSGGAFGPPRDWTAAWELAAYRDGTVLRSAGDGFNSAPLSPTTIDRVDPCRVRDAVFGLQELTEADVDIPLPTDMSTTTISVRGGAPGPAGEPYGYAPPTLGWPLGSFDEVMTRSATVPACGEVTGDHVDTLLEGLGNAPAQSRWSDPYRTTLVAVAPLMPGQLGCPA</sequence>
<dbReference type="AlphaFoldDB" id="A0A4U6QL92"/>
<dbReference type="Proteomes" id="UP000306985">
    <property type="component" value="Unassembled WGS sequence"/>
</dbReference>
<protein>
    <submittedName>
        <fullName evidence="1">Uncharacterized protein</fullName>
    </submittedName>
</protein>
<gene>
    <name evidence="1" type="ORF">FDO65_06820</name>
</gene>
<evidence type="ECO:0000313" key="1">
    <source>
        <dbReference type="EMBL" id="TKV61310.1"/>
    </source>
</evidence>
<keyword evidence="2" id="KW-1185">Reference proteome</keyword>
<proteinExistence type="predicted"/>